<dbReference type="Proteomes" id="UP000188551">
    <property type="component" value="Unassembled WGS sequence"/>
</dbReference>
<evidence type="ECO:0000313" key="5">
    <source>
        <dbReference type="Proteomes" id="UP000014137"/>
    </source>
</evidence>
<dbReference type="PANTHER" id="PTHR30204:SF93">
    <property type="entry name" value="HTH MERR-TYPE DOMAIN-CONTAINING PROTEIN"/>
    <property type="match status" value="1"/>
</dbReference>
<organism evidence="3 5">
    <name type="scientific">Amycolatopsis azurea DSM 43854</name>
    <dbReference type="NCBI Taxonomy" id="1238180"/>
    <lineage>
        <taxon>Bacteria</taxon>
        <taxon>Bacillati</taxon>
        <taxon>Actinomycetota</taxon>
        <taxon>Actinomycetes</taxon>
        <taxon>Pseudonocardiales</taxon>
        <taxon>Pseudonocardiaceae</taxon>
        <taxon>Amycolatopsis</taxon>
    </lineage>
</organism>
<dbReference type="SUPFAM" id="SSF46955">
    <property type="entry name" value="Putative DNA-binding domain"/>
    <property type="match status" value="1"/>
</dbReference>
<dbReference type="PATRIC" id="fig|1238180.3.peg.1032"/>
<sequence length="149" mass="16744">MPSQQTGPVSITEVAQLFGLTVSTLRYWEERGLVSASERRGGRRWYGGAELHRIGLIQMWQDTGRMSLDEISLLLDGGSDGVWRAAVLDRLQAIDQQIELLQAGRVHLEHLLNCPRDQPASECEYLREAVVQRMAGHQTTPEQLPHAET</sequence>
<name>M2QB86_9PSEU</name>
<dbReference type="PRINTS" id="PR00040">
    <property type="entry name" value="HTHMERR"/>
</dbReference>
<dbReference type="Pfam" id="PF13411">
    <property type="entry name" value="MerR_1"/>
    <property type="match status" value="1"/>
</dbReference>
<keyword evidence="1" id="KW-0238">DNA-binding</keyword>
<accession>M2QB86</accession>
<dbReference type="GO" id="GO:0003677">
    <property type="term" value="F:DNA binding"/>
    <property type="evidence" value="ECO:0007669"/>
    <property type="project" value="UniProtKB-KW"/>
</dbReference>
<dbReference type="EMBL" id="ANMG01000005">
    <property type="protein sequence ID" value="EMD29305.1"/>
    <property type="molecule type" value="Genomic_DNA"/>
</dbReference>
<gene>
    <name evidence="4" type="ORF">B0293_04295</name>
    <name evidence="3" type="ORF">C791_5047</name>
</gene>
<dbReference type="InterPro" id="IPR047057">
    <property type="entry name" value="MerR_fam"/>
</dbReference>
<evidence type="ECO:0000259" key="2">
    <source>
        <dbReference type="PROSITE" id="PS50937"/>
    </source>
</evidence>
<comment type="caution">
    <text evidence="3">The sequence shown here is derived from an EMBL/GenBank/DDBJ whole genome shotgun (WGS) entry which is preliminary data.</text>
</comment>
<keyword evidence="6" id="KW-1185">Reference proteome</keyword>
<protein>
    <submittedName>
        <fullName evidence="4">MerR family transcriptional regulator</fullName>
    </submittedName>
    <submittedName>
        <fullName evidence="3">Transcriptional regulator, MerR family</fullName>
    </submittedName>
</protein>
<dbReference type="Gene3D" id="1.10.1660.10">
    <property type="match status" value="1"/>
</dbReference>
<reference evidence="3 5" key="1">
    <citation type="submission" date="2012-10" db="EMBL/GenBank/DDBJ databases">
        <title>Genome assembly of Amycolatopsis azurea DSM 43854.</title>
        <authorList>
            <person name="Khatri I."/>
            <person name="Kaur I."/>
            <person name="Subramanian S."/>
            <person name="Mayilraj S."/>
        </authorList>
    </citation>
    <scope>NUCLEOTIDE SEQUENCE [LARGE SCALE GENOMIC DNA]</scope>
    <source>
        <strain evidence="3 5">DSM 43854</strain>
    </source>
</reference>
<proteinExistence type="predicted"/>
<evidence type="ECO:0000313" key="4">
    <source>
        <dbReference type="EMBL" id="OOC08101.1"/>
    </source>
</evidence>
<dbReference type="RefSeq" id="WP_005151657.1">
    <property type="nucleotide sequence ID" value="NZ_ANMG01000005.1"/>
</dbReference>
<evidence type="ECO:0000256" key="1">
    <source>
        <dbReference type="ARBA" id="ARBA00023125"/>
    </source>
</evidence>
<dbReference type="AlphaFoldDB" id="M2QB86"/>
<dbReference type="PROSITE" id="PS50937">
    <property type="entry name" value="HTH_MERR_2"/>
    <property type="match status" value="1"/>
</dbReference>
<dbReference type="InterPro" id="IPR009061">
    <property type="entry name" value="DNA-bd_dom_put_sf"/>
</dbReference>
<dbReference type="Proteomes" id="UP000014137">
    <property type="component" value="Unassembled WGS sequence"/>
</dbReference>
<dbReference type="EMBL" id="MUXN01000002">
    <property type="protein sequence ID" value="OOC08101.1"/>
    <property type="molecule type" value="Genomic_DNA"/>
</dbReference>
<dbReference type="InterPro" id="IPR000551">
    <property type="entry name" value="MerR-type_HTH_dom"/>
</dbReference>
<feature type="domain" description="HTH merR-type" evidence="2">
    <location>
        <begin position="10"/>
        <end position="77"/>
    </location>
</feature>
<dbReference type="SMART" id="SM00422">
    <property type="entry name" value="HTH_MERR"/>
    <property type="match status" value="1"/>
</dbReference>
<reference evidence="4 6" key="2">
    <citation type="submission" date="2017-02" db="EMBL/GenBank/DDBJ databases">
        <title>Amycolatopsis azurea DSM 43854 draft genome.</title>
        <authorList>
            <person name="Mayilraj S."/>
        </authorList>
    </citation>
    <scope>NUCLEOTIDE SEQUENCE [LARGE SCALE GENOMIC DNA]</scope>
    <source>
        <strain evidence="4 6">DSM 43854</strain>
    </source>
</reference>
<dbReference type="PANTHER" id="PTHR30204">
    <property type="entry name" value="REDOX-CYCLING DRUG-SENSING TRANSCRIPTIONAL ACTIVATOR SOXR"/>
    <property type="match status" value="1"/>
</dbReference>
<evidence type="ECO:0000313" key="3">
    <source>
        <dbReference type="EMBL" id="EMD29305.1"/>
    </source>
</evidence>
<evidence type="ECO:0000313" key="6">
    <source>
        <dbReference type="Proteomes" id="UP000188551"/>
    </source>
</evidence>
<dbReference type="GO" id="GO:0003700">
    <property type="term" value="F:DNA-binding transcription factor activity"/>
    <property type="evidence" value="ECO:0007669"/>
    <property type="project" value="InterPro"/>
</dbReference>